<dbReference type="PANTHER" id="PTHR42848">
    <property type="match status" value="1"/>
</dbReference>
<keyword evidence="2" id="KW-0067">ATP-binding</keyword>
<dbReference type="GO" id="GO:0005524">
    <property type="term" value="F:ATP binding"/>
    <property type="evidence" value="ECO:0007669"/>
    <property type="project" value="UniProtKB-KW"/>
</dbReference>
<dbReference type="GO" id="GO:0003677">
    <property type="term" value="F:DNA binding"/>
    <property type="evidence" value="ECO:0007669"/>
    <property type="project" value="InterPro"/>
</dbReference>
<dbReference type="GO" id="GO:0006310">
    <property type="term" value="P:DNA recombination"/>
    <property type="evidence" value="ECO:0007669"/>
    <property type="project" value="InterPro"/>
</dbReference>
<dbReference type="EMBL" id="BART01007161">
    <property type="protein sequence ID" value="GAG54497.1"/>
    <property type="molecule type" value="Genomic_DNA"/>
</dbReference>
<dbReference type="GO" id="GO:0009378">
    <property type="term" value="F:four-way junction helicase activity"/>
    <property type="evidence" value="ECO:0007669"/>
    <property type="project" value="InterPro"/>
</dbReference>
<dbReference type="InterPro" id="IPR004605">
    <property type="entry name" value="DNA_helicase_Holl-junc_RuvB"/>
</dbReference>
<protein>
    <recommendedName>
        <fullName evidence="3">AAA+ ATPase domain-containing protein</fullName>
    </recommendedName>
</protein>
<dbReference type="PANTHER" id="PTHR42848:SF1">
    <property type="entry name" value="HOLLIDAY JUNCTION BRANCH MIGRATION COMPLEX SUBUNIT RUVB"/>
    <property type="match status" value="1"/>
</dbReference>
<dbReference type="InterPro" id="IPR008824">
    <property type="entry name" value="RuvB-like_N"/>
</dbReference>
<sequence>MAKREMKYKIIGNDDIRAQLRIAITSARARNVAPPHILFAGAAGCGKTTTARLMAEALGTKFLQGHPDSLKSYKDLKPLIGQFSLVGYTEQGERVGPVSPTILFLDEIHNLPLKGQEMLGIAMENFIMPMPTQNQEFVRWIPQFHSNWCYYRRR</sequence>
<dbReference type="InterPro" id="IPR027417">
    <property type="entry name" value="P-loop_NTPase"/>
</dbReference>
<name>X0Z805_9ZZZZ</name>
<evidence type="ECO:0000313" key="4">
    <source>
        <dbReference type="EMBL" id="GAG54497.1"/>
    </source>
</evidence>
<accession>X0Z805</accession>
<dbReference type="SUPFAM" id="SSF52540">
    <property type="entry name" value="P-loop containing nucleoside triphosphate hydrolases"/>
    <property type="match status" value="1"/>
</dbReference>
<evidence type="ECO:0000256" key="1">
    <source>
        <dbReference type="ARBA" id="ARBA00022741"/>
    </source>
</evidence>
<proteinExistence type="predicted"/>
<organism evidence="4">
    <name type="scientific">marine sediment metagenome</name>
    <dbReference type="NCBI Taxonomy" id="412755"/>
    <lineage>
        <taxon>unclassified sequences</taxon>
        <taxon>metagenomes</taxon>
        <taxon>ecological metagenomes</taxon>
    </lineage>
</organism>
<dbReference type="SMART" id="SM00382">
    <property type="entry name" value="AAA"/>
    <property type="match status" value="1"/>
</dbReference>
<dbReference type="CDD" id="cd00009">
    <property type="entry name" value="AAA"/>
    <property type="match status" value="1"/>
</dbReference>
<dbReference type="Pfam" id="PF05496">
    <property type="entry name" value="RuvB_N"/>
    <property type="match status" value="1"/>
</dbReference>
<dbReference type="GO" id="GO:0006281">
    <property type="term" value="P:DNA repair"/>
    <property type="evidence" value="ECO:0007669"/>
    <property type="project" value="InterPro"/>
</dbReference>
<evidence type="ECO:0000259" key="3">
    <source>
        <dbReference type="SMART" id="SM00382"/>
    </source>
</evidence>
<comment type="caution">
    <text evidence="4">The sequence shown here is derived from an EMBL/GenBank/DDBJ whole genome shotgun (WGS) entry which is preliminary data.</text>
</comment>
<gene>
    <name evidence="4" type="ORF">S01H4_16337</name>
</gene>
<dbReference type="Gene3D" id="3.40.50.300">
    <property type="entry name" value="P-loop containing nucleotide triphosphate hydrolases"/>
    <property type="match status" value="1"/>
</dbReference>
<dbReference type="AlphaFoldDB" id="X0Z805"/>
<evidence type="ECO:0000256" key="2">
    <source>
        <dbReference type="ARBA" id="ARBA00022840"/>
    </source>
</evidence>
<feature type="domain" description="AAA+ ATPase" evidence="3">
    <location>
        <begin position="33"/>
        <end position="142"/>
    </location>
</feature>
<dbReference type="InterPro" id="IPR003593">
    <property type="entry name" value="AAA+_ATPase"/>
</dbReference>
<reference evidence="4" key="1">
    <citation type="journal article" date="2014" name="Front. Microbiol.">
        <title>High frequency of phylogenetically diverse reductive dehalogenase-homologous genes in deep subseafloor sedimentary metagenomes.</title>
        <authorList>
            <person name="Kawai M."/>
            <person name="Futagami T."/>
            <person name="Toyoda A."/>
            <person name="Takaki Y."/>
            <person name="Nishi S."/>
            <person name="Hori S."/>
            <person name="Arai W."/>
            <person name="Tsubouchi T."/>
            <person name="Morono Y."/>
            <person name="Uchiyama I."/>
            <person name="Ito T."/>
            <person name="Fujiyama A."/>
            <person name="Inagaki F."/>
            <person name="Takami H."/>
        </authorList>
    </citation>
    <scope>NUCLEOTIDE SEQUENCE</scope>
    <source>
        <strain evidence="4">Expedition CK06-06</strain>
    </source>
</reference>
<keyword evidence="1" id="KW-0547">Nucleotide-binding</keyword>